<dbReference type="PANTHER" id="PTHR44757:SF2">
    <property type="entry name" value="BIOFILM ARCHITECTURE MAINTENANCE PROTEIN MBAA"/>
    <property type="match status" value="1"/>
</dbReference>
<feature type="domain" description="GGDEF" evidence="4">
    <location>
        <begin position="165"/>
        <end position="298"/>
    </location>
</feature>
<dbReference type="InterPro" id="IPR001633">
    <property type="entry name" value="EAL_dom"/>
</dbReference>
<dbReference type="Proteomes" id="UP000807785">
    <property type="component" value="Unassembled WGS sequence"/>
</dbReference>
<protein>
    <submittedName>
        <fullName evidence="5">GGDEF domain-containing response regulator</fullName>
    </submittedName>
</protein>
<dbReference type="InterPro" id="IPR011006">
    <property type="entry name" value="CheY-like_superfamily"/>
</dbReference>
<dbReference type="InterPro" id="IPR000160">
    <property type="entry name" value="GGDEF_dom"/>
</dbReference>
<dbReference type="PROSITE" id="PS50887">
    <property type="entry name" value="GGDEF"/>
    <property type="match status" value="1"/>
</dbReference>
<dbReference type="InterPro" id="IPR052155">
    <property type="entry name" value="Biofilm_reg_signaling"/>
</dbReference>
<gene>
    <name evidence="5" type="ORF">IPH26_06280</name>
</gene>
<dbReference type="Pfam" id="PF00563">
    <property type="entry name" value="EAL"/>
    <property type="match status" value="1"/>
</dbReference>
<dbReference type="Pfam" id="PF00072">
    <property type="entry name" value="Response_reg"/>
    <property type="match status" value="1"/>
</dbReference>
<comment type="caution">
    <text evidence="5">The sequence shown here is derived from an EMBL/GenBank/DDBJ whole genome shotgun (WGS) entry which is preliminary data.</text>
</comment>
<dbReference type="InterPro" id="IPR029787">
    <property type="entry name" value="Nucleotide_cyclase"/>
</dbReference>
<dbReference type="NCBIfam" id="TIGR00254">
    <property type="entry name" value="GGDEF"/>
    <property type="match status" value="1"/>
</dbReference>
<dbReference type="PANTHER" id="PTHR44757">
    <property type="entry name" value="DIGUANYLATE CYCLASE DGCP"/>
    <property type="match status" value="1"/>
</dbReference>
<accession>A0A9D7E1R7</accession>
<sequence length="569" mass="63228">MVDDSEDDTTLLRHELLGHGIDVAYVRVDTEEDMADALSEADWDIVICDHNMPGFDSLGALGILKHSGKDIPFILYSGHICDEQAFMAMNQGVADYVPKGNIARLVPVIERELRGAAVREAVRQADDRIKELAFYDNLCALPNHNLFCARVSEWLLETERRGRIARGALFYVDVDRFLRINSSFGYETGNELLRQVASRLNESVESRVVLARLGADDFGIFFEGVDDEAKAAAIGDWVLKAFDAPFHKDRLELYLTPSIGVSLLPKHGHEVYELLMNAETAMAVAKRHGGNGVRIYSREMNASSAERVALESALRHAVTRDELFLQYQPVVDSGSGRIVGLEALVRWQHPERGLIPPDRFIPIADESGLIVEIGGWVLAKACAQMRAWHEQGFADLSIAVNVSAVQFGQPRLLEVVSRTLEESRLDPHYLTLEITEGVLMQDAETAVGMLRALKNMGVKIAVDDFGTGYSSLTYLKRFPIDVLKIDRSFVRDLVDDEDDAAIVRAIIALAKSLHLTTVAEGVETAEQAKLLSAQEVERFQGYYFSRPLTGEKISEKLAKDRFQPAVTGL</sequence>
<dbReference type="FunFam" id="3.20.20.450:FF:000001">
    <property type="entry name" value="Cyclic di-GMP phosphodiesterase yahA"/>
    <property type="match status" value="1"/>
</dbReference>
<dbReference type="SMART" id="SM00448">
    <property type="entry name" value="REC"/>
    <property type="match status" value="1"/>
</dbReference>
<evidence type="ECO:0000259" key="3">
    <source>
        <dbReference type="PROSITE" id="PS50883"/>
    </source>
</evidence>
<dbReference type="SUPFAM" id="SSF52172">
    <property type="entry name" value="CheY-like"/>
    <property type="match status" value="1"/>
</dbReference>
<dbReference type="EMBL" id="JADJEV010000003">
    <property type="protein sequence ID" value="MBK6972559.1"/>
    <property type="molecule type" value="Genomic_DNA"/>
</dbReference>
<dbReference type="SUPFAM" id="SSF141868">
    <property type="entry name" value="EAL domain-like"/>
    <property type="match status" value="1"/>
</dbReference>
<dbReference type="InterPro" id="IPR035919">
    <property type="entry name" value="EAL_sf"/>
</dbReference>
<evidence type="ECO:0000259" key="4">
    <source>
        <dbReference type="PROSITE" id="PS50887"/>
    </source>
</evidence>
<dbReference type="PROSITE" id="PS50110">
    <property type="entry name" value="RESPONSE_REGULATORY"/>
    <property type="match status" value="1"/>
</dbReference>
<proteinExistence type="predicted"/>
<dbReference type="SMART" id="SM00052">
    <property type="entry name" value="EAL"/>
    <property type="match status" value="1"/>
</dbReference>
<name>A0A9D7E1R7_9PROT</name>
<dbReference type="CDD" id="cd00156">
    <property type="entry name" value="REC"/>
    <property type="match status" value="1"/>
</dbReference>
<evidence type="ECO:0000313" key="6">
    <source>
        <dbReference type="Proteomes" id="UP000807785"/>
    </source>
</evidence>
<dbReference type="CDD" id="cd01948">
    <property type="entry name" value="EAL"/>
    <property type="match status" value="1"/>
</dbReference>
<dbReference type="SMART" id="SM00267">
    <property type="entry name" value="GGDEF"/>
    <property type="match status" value="1"/>
</dbReference>
<feature type="domain" description="EAL" evidence="3">
    <location>
        <begin position="307"/>
        <end position="561"/>
    </location>
</feature>
<dbReference type="InterPro" id="IPR001789">
    <property type="entry name" value="Sig_transdc_resp-reg_receiver"/>
</dbReference>
<dbReference type="Gene3D" id="3.20.20.450">
    <property type="entry name" value="EAL domain"/>
    <property type="match status" value="1"/>
</dbReference>
<reference evidence="5" key="1">
    <citation type="submission" date="2020-10" db="EMBL/GenBank/DDBJ databases">
        <title>Connecting structure to function with the recovery of over 1000 high-quality activated sludge metagenome-assembled genomes encoding full-length rRNA genes using long-read sequencing.</title>
        <authorList>
            <person name="Singleton C.M."/>
            <person name="Petriglieri F."/>
            <person name="Kristensen J.M."/>
            <person name="Kirkegaard R.H."/>
            <person name="Michaelsen T.Y."/>
            <person name="Andersen M.H."/>
            <person name="Karst S.M."/>
            <person name="Dueholm M.S."/>
            <person name="Nielsen P.H."/>
            <person name="Albertsen M."/>
        </authorList>
    </citation>
    <scope>NUCLEOTIDE SEQUENCE</scope>
    <source>
        <strain evidence="5">Bjer_18-Q3-R1-45_BAT3C.347</strain>
    </source>
</reference>
<evidence type="ECO:0000259" key="2">
    <source>
        <dbReference type="PROSITE" id="PS50110"/>
    </source>
</evidence>
<dbReference type="Pfam" id="PF00990">
    <property type="entry name" value="GGDEF"/>
    <property type="match status" value="1"/>
</dbReference>
<dbReference type="PROSITE" id="PS50883">
    <property type="entry name" value="EAL"/>
    <property type="match status" value="1"/>
</dbReference>
<organism evidence="5 6">
    <name type="scientific">Candidatus Methylophosphatis roskildensis</name>
    <dbReference type="NCBI Taxonomy" id="2899263"/>
    <lineage>
        <taxon>Bacteria</taxon>
        <taxon>Pseudomonadati</taxon>
        <taxon>Pseudomonadota</taxon>
        <taxon>Betaproteobacteria</taxon>
        <taxon>Nitrosomonadales</taxon>
        <taxon>Sterolibacteriaceae</taxon>
        <taxon>Candidatus Methylophosphatis</taxon>
    </lineage>
</organism>
<dbReference type="SUPFAM" id="SSF55073">
    <property type="entry name" value="Nucleotide cyclase"/>
    <property type="match status" value="1"/>
</dbReference>
<evidence type="ECO:0000313" key="5">
    <source>
        <dbReference type="EMBL" id="MBK6972559.1"/>
    </source>
</evidence>
<dbReference type="AlphaFoldDB" id="A0A9D7E1R7"/>
<evidence type="ECO:0000256" key="1">
    <source>
        <dbReference type="PROSITE-ProRule" id="PRU00169"/>
    </source>
</evidence>
<feature type="modified residue" description="4-aspartylphosphate" evidence="1">
    <location>
        <position position="49"/>
    </location>
</feature>
<keyword evidence="1" id="KW-0597">Phosphoprotein</keyword>
<dbReference type="GO" id="GO:0000160">
    <property type="term" value="P:phosphorelay signal transduction system"/>
    <property type="evidence" value="ECO:0007669"/>
    <property type="project" value="InterPro"/>
</dbReference>
<dbReference type="InterPro" id="IPR043128">
    <property type="entry name" value="Rev_trsase/Diguanyl_cyclase"/>
</dbReference>
<dbReference type="Gene3D" id="3.30.70.270">
    <property type="match status" value="1"/>
</dbReference>
<feature type="domain" description="Response regulatory" evidence="2">
    <location>
        <begin position="1"/>
        <end position="114"/>
    </location>
</feature>
<dbReference type="CDD" id="cd01949">
    <property type="entry name" value="GGDEF"/>
    <property type="match status" value="1"/>
</dbReference>
<dbReference type="Gene3D" id="3.40.50.2300">
    <property type="match status" value="1"/>
</dbReference>